<feature type="non-terminal residue" evidence="2">
    <location>
        <position position="1"/>
    </location>
</feature>
<feature type="region of interest" description="Disordered" evidence="1">
    <location>
        <begin position="82"/>
        <end position="119"/>
    </location>
</feature>
<evidence type="ECO:0000256" key="1">
    <source>
        <dbReference type="SAM" id="MobiDB-lite"/>
    </source>
</evidence>
<accession>A0A8E2EJL4</accession>
<dbReference type="EMBL" id="KV744827">
    <property type="protein sequence ID" value="OCK84968.1"/>
    <property type="molecule type" value="Genomic_DNA"/>
</dbReference>
<reference evidence="2 3" key="1">
    <citation type="journal article" date="2016" name="Nat. Commun.">
        <title>Ectomycorrhizal ecology is imprinted in the genome of the dominant symbiotic fungus Cenococcum geophilum.</title>
        <authorList>
            <consortium name="DOE Joint Genome Institute"/>
            <person name="Peter M."/>
            <person name="Kohler A."/>
            <person name="Ohm R.A."/>
            <person name="Kuo A."/>
            <person name="Krutzmann J."/>
            <person name="Morin E."/>
            <person name="Arend M."/>
            <person name="Barry K.W."/>
            <person name="Binder M."/>
            <person name="Choi C."/>
            <person name="Clum A."/>
            <person name="Copeland A."/>
            <person name="Grisel N."/>
            <person name="Haridas S."/>
            <person name="Kipfer T."/>
            <person name="LaButti K."/>
            <person name="Lindquist E."/>
            <person name="Lipzen A."/>
            <person name="Maire R."/>
            <person name="Meier B."/>
            <person name="Mihaltcheva S."/>
            <person name="Molinier V."/>
            <person name="Murat C."/>
            <person name="Poggeler S."/>
            <person name="Quandt C.A."/>
            <person name="Sperisen C."/>
            <person name="Tritt A."/>
            <person name="Tisserant E."/>
            <person name="Crous P.W."/>
            <person name="Henrissat B."/>
            <person name="Nehls U."/>
            <person name="Egli S."/>
            <person name="Spatafora J.W."/>
            <person name="Grigoriev I.V."/>
            <person name="Martin F.M."/>
        </authorList>
    </citation>
    <scope>NUCLEOTIDE SEQUENCE [LARGE SCALE GENOMIC DNA]</scope>
    <source>
        <strain evidence="2 3">CBS 459.81</strain>
    </source>
</reference>
<gene>
    <name evidence="2" type="ORF">K432DRAFT_456789</name>
</gene>
<keyword evidence="3" id="KW-1185">Reference proteome</keyword>
<protein>
    <submittedName>
        <fullName evidence="2">Uncharacterized protein</fullName>
    </submittedName>
</protein>
<name>A0A8E2EJL4_9PEZI</name>
<proteinExistence type="predicted"/>
<sequence>GLFTCTNLHLPAPEPISWKPAIKGTFELIDWTYSRMAVPSIGNTSSLVEVSEQHTSCDNGCRTHWFVAMHVRGTYSRNLVAAGRESQDRPGQAQETSNQGRSSKGGRMDADGDLSSSLGAPEAPWSLMVRAEAFVGPRRPTSYTMAAHGCPWLARKKVKLISRQRLRHRGVAHDSSWAVGSQRRGQPPKKLWRFIRLSCHVTHHNAWLARVLPVPERKSLQHCEMNSLRLPGHRSPSAYLHKEGS</sequence>
<feature type="compositionally biased region" description="Polar residues" evidence="1">
    <location>
        <begin position="93"/>
        <end position="102"/>
    </location>
</feature>
<organism evidence="2 3">
    <name type="scientific">Lepidopterella palustris CBS 459.81</name>
    <dbReference type="NCBI Taxonomy" id="1314670"/>
    <lineage>
        <taxon>Eukaryota</taxon>
        <taxon>Fungi</taxon>
        <taxon>Dikarya</taxon>
        <taxon>Ascomycota</taxon>
        <taxon>Pezizomycotina</taxon>
        <taxon>Dothideomycetes</taxon>
        <taxon>Pleosporomycetidae</taxon>
        <taxon>Mytilinidiales</taxon>
        <taxon>Argynnaceae</taxon>
        <taxon>Lepidopterella</taxon>
    </lineage>
</organism>
<evidence type="ECO:0000313" key="2">
    <source>
        <dbReference type="EMBL" id="OCK84968.1"/>
    </source>
</evidence>
<dbReference type="AlphaFoldDB" id="A0A8E2EJL4"/>
<dbReference type="Proteomes" id="UP000250266">
    <property type="component" value="Unassembled WGS sequence"/>
</dbReference>
<evidence type="ECO:0000313" key="3">
    <source>
        <dbReference type="Proteomes" id="UP000250266"/>
    </source>
</evidence>